<keyword evidence="14" id="KW-1185">Reference proteome</keyword>
<dbReference type="EC" id="2.3.1.30" evidence="4"/>
<evidence type="ECO:0000256" key="9">
    <source>
        <dbReference type="ARBA" id="ARBA00022737"/>
    </source>
</evidence>
<dbReference type="GO" id="GO:0009001">
    <property type="term" value="F:serine O-acetyltransferase activity"/>
    <property type="evidence" value="ECO:0007669"/>
    <property type="project" value="UniProtKB-EC"/>
</dbReference>
<dbReference type="GO" id="GO:0006535">
    <property type="term" value="P:cysteine biosynthetic process from serine"/>
    <property type="evidence" value="ECO:0007669"/>
    <property type="project" value="InterPro"/>
</dbReference>
<dbReference type="InterPro" id="IPR042122">
    <property type="entry name" value="Ser_AcTrfase_N_sf"/>
</dbReference>
<evidence type="ECO:0000256" key="8">
    <source>
        <dbReference type="ARBA" id="ARBA00022679"/>
    </source>
</evidence>
<evidence type="ECO:0000256" key="3">
    <source>
        <dbReference type="ARBA" id="ARBA00007274"/>
    </source>
</evidence>
<keyword evidence="7" id="KW-0028">Amino-acid biosynthesis</keyword>
<comment type="caution">
    <text evidence="13">The sequence shown here is derived from an EMBL/GenBank/DDBJ whole genome shotgun (WGS) entry which is preliminary data.</text>
</comment>
<keyword evidence="8 13" id="KW-0808">Transferase</keyword>
<evidence type="ECO:0000256" key="1">
    <source>
        <dbReference type="ARBA" id="ARBA00004496"/>
    </source>
</evidence>
<dbReference type="InterPro" id="IPR053376">
    <property type="entry name" value="Serine_acetyltransferase"/>
</dbReference>
<dbReference type="NCBIfam" id="TIGR01172">
    <property type="entry name" value="cysE"/>
    <property type="match status" value="1"/>
</dbReference>
<dbReference type="Pfam" id="PF00132">
    <property type="entry name" value="Hexapep"/>
    <property type="match status" value="1"/>
</dbReference>
<reference evidence="13 14" key="1">
    <citation type="submission" date="2017-07" db="EMBL/GenBank/DDBJ databases">
        <title>Acidovorax KNDSW TSA 6 genome sequence and assembly.</title>
        <authorList>
            <person name="Mayilraj S."/>
        </authorList>
    </citation>
    <scope>NUCLEOTIDE SEQUENCE [LARGE SCALE GENOMIC DNA]</scope>
    <source>
        <strain evidence="13 14">KNDSW-TSA6</strain>
    </source>
</reference>
<dbReference type="Gene3D" id="1.10.3130.10">
    <property type="entry name" value="serine acetyltransferase, domain 1"/>
    <property type="match status" value="1"/>
</dbReference>
<keyword evidence="10" id="KW-0198">Cysteine biosynthesis</keyword>
<comment type="catalytic activity">
    <reaction evidence="12">
        <text>L-serine + acetyl-CoA = O-acetyl-L-serine + CoA</text>
        <dbReference type="Rhea" id="RHEA:24560"/>
        <dbReference type="ChEBI" id="CHEBI:33384"/>
        <dbReference type="ChEBI" id="CHEBI:57287"/>
        <dbReference type="ChEBI" id="CHEBI:57288"/>
        <dbReference type="ChEBI" id="CHEBI:58340"/>
        <dbReference type="EC" id="2.3.1.30"/>
    </reaction>
</comment>
<dbReference type="Gene3D" id="2.160.10.10">
    <property type="entry name" value="Hexapeptide repeat proteins"/>
    <property type="match status" value="1"/>
</dbReference>
<dbReference type="RefSeq" id="WP_094286947.1">
    <property type="nucleotide sequence ID" value="NZ_NOIG01000004.1"/>
</dbReference>
<dbReference type="InterPro" id="IPR045304">
    <property type="entry name" value="LbH_SAT"/>
</dbReference>
<evidence type="ECO:0000256" key="5">
    <source>
        <dbReference type="ARBA" id="ARBA00018522"/>
    </source>
</evidence>
<proteinExistence type="inferred from homology"/>
<evidence type="ECO:0000256" key="10">
    <source>
        <dbReference type="ARBA" id="ARBA00023192"/>
    </source>
</evidence>
<dbReference type="OrthoDB" id="9801456at2"/>
<dbReference type="EMBL" id="NOIG01000004">
    <property type="protein sequence ID" value="OYD51159.1"/>
    <property type="molecule type" value="Genomic_DNA"/>
</dbReference>
<keyword evidence="11" id="KW-0012">Acyltransferase</keyword>
<comment type="pathway">
    <text evidence="2">Amino-acid biosynthesis; L-cysteine biosynthesis; L-cysteine from L-serine: step 1/2.</text>
</comment>
<dbReference type="GO" id="GO:0005737">
    <property type="term" value="C:cytoplasm"/>
    <property type="evidence" value="ECO:0007669"/>
    <property type="project" value="UniProtKB-SubCell"/>
</dbReference>
<dbReference type="CDD" id="cd03354">
    <property type="entry name" value="LbH_SAT"/>
    <property type="match status" value="1"/>
</dbReference>
<sequence>MLARLRSDIQCILDRDPAARSTWEVITCYPGLHAIWLHRPAHWCWNNGLKWPGRFISNFSRWLTGIEIHPGAKIGERVFFDHAMGVVVGETAEIGDGCTIYQGVTLGGTSLYKGAKRHPTLGKDVVVSAGAKVLGGFEVGDGAKIGSNAVVIKPVPAGATAVGIPARIIPSKEGQSADVTEPQQARKFTAYGITQEDDPLSQAMRGLIDNASSQEHQIALLWQAIEKLSAANQQAKDCVPCDAALKEQFEAGKLNELVGK</sequence>
<comment type="similarity">
    <text evidence="3">Belongs to the transferase hexapeptide repeat family.</text>
</comment>
<protein>
    <recommendedName>
        <fullName evidence="5">Serine acetyltransferase</fullName>
        <ecNumber evidence="4">2.3.1.30</ecNumber>
    </recommendedName>
</protein>
<keyword evidence="6" id="KW-0963">Cytoplasm</keyword>
<dbReference type="SUPFAM" id="SSF51161">
    <property type="entry name" value="Trimeric LpxA-like enzymes"/>
    <property type="match status" value="1"/>
</dbReference>
<dbReference type="Proteomes" id="UP000215441">
    <property type="component" value="Unassembled WGS sequence"/>
</dbReference>
<evidence type="ECO:0000256" key="4">
    <source>
        <dbReference type="ARBA" id="ARBA00013266"/>
    </source>
</evidence>
<evidence type="ECO:0000256" key="2">
    <source>
        <dbReference type="ARBA" id="ARBA00004876"/>
    </source>
</evidence>
<dbReference type="FunFam" id="1.10.3130.10:FF:000003">
    <property type="entry name" value="Serine acetyltransferase"/>
    <property type="match status" value="1"/>
</dbReference>
<accession>A0A235EQ70</accession>
<dbReference type="InterPro" id="IPR011004">
    <property type="entry name" value="Trimer_LpxA-like_sf"/>
</dbReference>
<evidence type="ECO:0000256" key="12">
    <source>
        <dbReference type="ARBA" id="ARBA00049486"/>
    </source>
</evidence>
<evidence type="ECO:0000256" key="6">
    <source>
        <dbReference type="ARBA" id="ARBA00022490"/>
    </source>
</evidence>
<dbReference type="NCBIfam" id="NF041874">
    <property type="entry name" value="EPS_EpsC"/>
    <property type="match status" value="1"/>
</dbReference>
<evidence type="ECO:0000313" key="14">
    <source>
        <dbReference type="Proteomes" id="UP000215441"/>
    </source>
</evidence>
<dbReference type="AlphaFoldDB" id="A0A235EQ70"/>
<gene>
    <name evidence="13" type="primary">cysE</name>
    <name evidence="13" type="ORF">CBY09_04850</name>
</gene>
<dbReference type="PANTHER" id="PTHR42811">
    <property type="entry name" value="SERINE ACETYLTRANSFERASE"/>
    <property type="match status" value="1"/>
</dbReference>
<evidence type="ECO:0000256" key="7">
    <source>
        <dbReference type="ARBA" id="ARBA00022605"/>
    </source>
</evidence>
<organism evidence="13 14">
    <name type="scientific">Acidovorax kalamii</name>
    <dbReference type="NCBI Taxonomy" id="2004485"/>
    <lineage>
        <taxon>Bacteria</taxon>
        <taxon>Pseudomonadati</taxon>
        <taxon>Pseudomonadota</taxon>
        <taxon>Betaproteobacteria</taxon>
        <taxon>Burkholderiales</taxon>
        <taxon>Comamonadaceae</taxon>
        <taxon>Acidovorax</taxon>
    </lineage>
</organism>
<dbReference type="InterPro" id="IPR005881">
    <property type="entry name" value="Ser_O-AcTrfase"/>
</dbReference>
<name>A0A235EQ70_9BURK</name>
<dbReference type="FunFam" id="2.160.10.10:FF:000007">
    <property type="entry name" value="Serine acetyltransferase"/>
    <property type="match status" value="1"/>
</dbReference>
<evidence type="ECO:0000256" key="11">
    <source>
        <dbReference type="ARBA" id="ARBA00023315"/>
    </source>
</evidence>
<dbReference type="InterPro" id="IPR001451">
    <property type="entry name" value="Hexapep"/>
</dbReference>
<comment type="subcellular location">
    <subcellularLocation>
        <location evidence="1">Cytoplasm</location>
    </subcellularLocation>
</comment>
<evidence type="ECO:0000313" key="13">
    <source>
        <dbReference type="EMBL" id="OYD51159.1"/>
    </source>
</evidence>
<keyword evidence="9" id="KW-0677">Repeat</keyword>